<dbReference type="GO" id="GO:0005634">
    <property type="term" value="C:nucleus"/>
    <property type="evidence" value="ECO:0007669"/>
    <property type="project" value="TreeGrafter"/>
</dbReference>
<evidence type="ECO:0000313" key="8">
    <source>
        <dbReference type="Proteomes" id="UP000256690"/>
    </source>
</evidence>
<dbReference type="AlphaFoldDB" id="A0A3D8SVW4"/>
<dbReference type="EMBL" id="PVWQ01000002">
    <property type="protein sequence ID" value="RDW90399.1"/>
    <property type="molecule type" value="Genomic_DNA"/>
</dbReference>
<dbReference type="PANTHER" id="PTHR13475">
    <property type="entry name" value="NEUGRIN"/>
    <property type="match status" value="1"/>
</dbReference>
<comment type="similarity">
    <text evidence="3">Belongs to the RRG9 family.</text>
</comment>
<evidence type="ECO:0000256" key="1">
    <source>
        <dbReference type="ARBA" id="ARBA00003548"/>
    </source>
</evidence>
<reference evidence="7 8" key="1">
    <citation type="journal article" date="2018" name="IMA Fungus">
        <title>IMA Genome-F 9: Draft genome sequence of Annulohypoxylon stygium, Aspergillus mulundensis, Berkeleyomyces basicola (syn. Thielaviopsis basicola), Ceratocystis smalleyi, two Cercospora beticola strains, Coleophoma cylindrospora, Fusarium fracticaudum, Phialophora cf. hyalina, and Morchella septimelata.</title>
        <authorList>
            <person name="Wingfield B.D."/>
            <person name="Bills G.F."/>
            <person name="Dong Y."/>
            <person name="Huang W."/>
            <person name="Nel W.J."/>
            <person name="Swalarsk-Parry B.S."/>
            <person name="Vaghefi N."/>
            <person name="Wilken P.M."/>
            <person name="An Z."/>
            <person name="de Beer Z.W."/>
            <person name="De Vos L."/>
            <person name="Chen L."/>
            <person name="Duong T.A."/>
            <person name="Gao Y."/>
            <person name="Hammerbacher A."/>
            <person name="Kikkert J.R."/>
            <person name="Li Y."/>
            <person name="Li H."/>
            <person name="Li K."/>
            <person name="Li Q."/>
            <person name="Liu X."/>
            <person name="Ma X."/>
            <person name="Naidoo K."/>
            <person name="Pethybridge S.J."/>
            <person name="Sun J."/>
            <person name="Steenkamp E.T."/>
            <person name="van der Nest M.A."/>
            <person name="van Wyk S."/>
            <person name="Wingfield M.J."/>
            <person name="Xiong C."/>
            <person name="Yue Q."/>
            <person name="Zhang X."/>
        </authorList>
    </citation>
    <scope>NUCLEOTIDE SEQUENCE [LARGE SCALE GENOMIC DNA]</scope>
    <source>
        <strain evidence="7 8">DSM 5745</strain>
    </source>
</reference>
<comment type="function">
    <text evidence="1">Required for respiratory activity and maintenance and expression of the mitochondrial genome.</text>
</comment>
<gene>
    <name evidence="7" type="ORF">DSM5745_02174</name>
</gene>
<evidence type="ECO:0000313" key="7">
    <source>
        <dbReference type="EMBL" id="RDW90399.1"/>
    </source>
</evidence>
<evidence type="ECO:0000256" key="2">
    <source>
        <dbReference type="ARBA" id="ARBA00004173"/>
    </source>
</evidence>
<dbReference type="Proteomes" id="UP000256690">
    <property type="component" value="Unassembled WGS sequence"/>
</dbReference>
<dbReference type="GeneID" id="38112544"/>
<comment type="subcellular location">
    <subcellularLocation>
        <location evidence="2">Mitochondrion</location>
    </subcellularLocation>
</comment>
<accession>A0A3D8SVW4</accession>
<feature type="compositionally biased region" description="Basic and acidic residues" evidence="6">
    <location>
        <begin position="123"/>
        <end position="146"/>
    </location>
</feature>
<organism evidence="7 8">
    <name type="scientific">Aspergillus mulundensis</name>
    <dbReference type="NCBI Taxonomy" id="1810919"/>
    <lineage>
        <taxon>Eukaryota</taxon>
        <taxon>Fungi</taxon>
        <taxon>Dikarya</taxon>
        <taxon>Ascomycota</taxon>
        <taxon>Pezizomycotina</taxon>
        <taxon>Eurotiomycetes</taxon>
        <taxon>Eurotiomycetidae</taxon>
        <taxon>Eurotiales</taxon>
        <taxon>Aspergillaceae</taxon>
        <taxon>Aspergillus</taxon>
        <taxon>Aspergillus subgen. Nidulantes</taxon>
    </lineage>
</organism>
<dbReference type="RefSeq" id="XP_026607353.1">
    <property type="nucleotide sequence ID" value="XM_026744190.1"/>
</dbReference>
<evidence type="ECO:0000256" key="5">
    <source>
        <dbReference type="ARBA" id="ARBA00022946"/>
    </source>
</evidence>
<evidence type="ECO:0000256" key="6">
    <source>
        <dbReference type="SAM" id="MobiDB-lite"/>
    </source>
</evidence>
<keyword evidence="8" id="KW-1185">Reference proteome</keyword>
<dbReference type="OrthoDB" id="5578174at2759"/>
<dbReference type="STRING" id="1810919.A0A3D8SVW4"/>
<feature type="region of interest" description="Disordered" evidence="6">
    <location>
        <begin position="261"/>
        <end position="288"/>
    </location>
</feature>
<evidence type="ECO:0000256" key="4">
    <source>
        <dbReference type="ARBA" id="ARBA00013566"/>
    </source>
</evidence>
<comment type="caution">
    <text evidence="7">The sequence shown here is derived from an EMBL/GenBank/DDBJ whole genome shotgun (WGS) entry which is preliminary data.</text>
</comment>
<dbReference type="InterPro" id="IPR010487">
    <property type="entry name" value="NGRN/Rrg9"/>
</dbReference>
<feature type="compositionally biased region" description="Low complexity" evidence="6">
    <location>
        <begin position="109"/>
        <end position="118"/>
    </location>
</feature>
<keyword evidence="5" id="KW-0809">Transit peptide</keyword>
<proteinExistence type="inferred from homology"/>
<evidence type="ECO:0000256" key="3">
    <source>
        <dbReference type="ARBA" id="ARBA00010895"/>
    </source>
</evidence>
<name>A0A3D8SVW4_9EURO</name>
<dbReference type="PANTHER" id="PTHR13475:SF3">
    <property type="entry name" value="NEUGRIN"/>
    <property type="match status" value="1"/>
</dbReference>
<dbReference type="GO" id="GO:0005739">
    <property type="term" value="C:mitochondrion"/>
    <property type="evidence" value="ECO:0007669"/>
    <property type="project" value="UniProtKB-SubCell"/>
</dbReference>
<feature type="region of interest" description="Disordered" evidence="6">
    <location>
        <begin position="60"/>
        <end position="162"/>
    </location>
</feature>
<protein>
    <recommendedName>
        <fullName evidence="4">Required for respiratory growth protein 9, mitochondrial</fullName>
    </recommendedName>
</protein>
<sequence>MPSFCPGSAKISLPNVLQTVFSSEVAPQLRNPLMRPLNRACLSLPRHHLLGRRTVTTVPIDSIPVPSAQKPKTPAITQDEPSATTTTTTTSSDKPDASNKSSNKKFSTKAKTSAKGSNFAHRTKPESKSINKKKTGDRDYKKDSKKSAKKTSTSTGPKPPRRLEEWEIHKEALKKKFPNGWAPLKKLSPDAMEGIRHLHHIAPDQFTTAVLAEEFKVSPEAIRRILKSKWRPSGEELEERRKRWEQRHDRIWSHMAELGLRPKLPDYQGDPEKMLYKRKPSQVSSESS</sequence>
<dbReference type="Pfam" id="PF06413">
    <property type="entry name" value="Neugrin"/>
    <property type="match status" value="1"/>
</dbReference>